<sequence>MDRDHTPPLLNTHDCRRRHRNRTSSVPAAGQRGSISSSGRQQPLRLRRDSLNYSGRVRELRCLLPPSGGGRLRLAPSLSSFLFHSQQIYW</sequence>
<keyword evidence="3" id="KW-1185">Reference proteome</keyword>
<dbReference type="Proteomes" id="UP001174909">
    <property type="component" value="Unassembled WGS sequence"/>
</dbReference>
<evidence type="ECO:0000256" key="1">
    <source>
        <dbReference type="SAM" id="MobiDB-lite"/>
    </source>
</evidence>
<protein>
    <submittedName>
        <fullName evidence="2">Uncharacterized protein</fullName>
    </submittedName>
</protein>
<reference evidence="2" key="1">
    <citation type="submission" date="2023-03" db="EMBL/GenBank/DDBJ databases">
        <authorList>
            <person name="Steffen K."/>
            <person name="Cardenas P."/>
        </authorList>
    </citation>
    <scope>NUCLEOTIDE SEQUENCE</scope>
</reference>
<evidence type="ECO:0000313" key="2">
    <source>
        <dbReference type="EMBL" id="CAI8050667.1"/>
    </source>
</evidence>
<dbReference type="EMBL" id="CASHTH010003882">
    <property type="protein sequence ID" value="CAI8050667.1"/>
    <property type="molecule type" value="Genomic_DNA"/>
</dbReference>
<feature type="region of interest" description="Disordered" evidence="1">
    <location>
        <begin position="1"/>
        <end position="50"/>
    </location>
</feature>
<organism evidence="2 3">
    <name type="scientific">Geodia barretti</name>
    <name type="common">Barrett's horny sponge</name>
    <dbReference type="NCBI Taxonomy" id="519541"/>
    <lineage>
        <taxon>Eukaryota</taxon>
        <taxon>Metazoa</taxon>
        <taxon>Porifera</taxon>
        <taxon>Demospongiae</taxon>
        <taxon>Heteroscleromorpha</taxon>
        <taxon>Tetractinellida</taxon>
        <taxon>Astrophorina</taxon>
        <taxon>Geodiidae</taxon>
        <taxon>Geodia</taxon>
    </lineage>
</organism>
<name>A0AA35XH69_GEOBA</name>
<evidence type="ECO:0000313" key="3">
    <source>
        <dbReference type="Proteomes" id="UP001174909"/>
    </source>
</evidence>
<dbReference type="AlphaFoldDB" id="A0AA35XH69"/>
<comment type="caution">
    <text evidence="2">The sequence shown here is derived from an EMBL/GenBank/DDBJ whole genome shotgun (WGS) entry which is preliminary data.</text>
</comment>
<proteinExistence type="predicted"/>
<gene>
    <name evidence="2" type="ORF">GBAR_LOCUS27793</name>
</gene>
<feature type="compositionally biased region" description="Low complexity" evidence="1">
    <location>
        <begin position="30"/>
        <end position="42"/>
    </location>
</feature>
<accession>A0AA35XH69</accession>